<dbReference type="Pfam" id="PF01613">
    <property type="entry name" value="Flavin_Reduct"/>
    <property type="match status" value="1"/>
</dbReference>
<proteinExistence type="inferred from homology"/>
<evidence type="ECO:0000256" key="2">
    <source>
        <dbReference type="ARBA" id="ARBA00022630"/>
    </source>
</evidence>
<keyword evidence="3" id="KW-0288">FMN</keyword>
<keyword evidence="8" id="KW-1185">Reference proteome</keyword>
<sequence length="170" mass="18678">MLGISIDKTKTDGLEEKDTLRCISGTKEFVVNIATVDLLESLVTTSLEFPITVDEFDVASLTPAPSVTVAAPRILQAPVNFECTLHTVVDLGASMLVIGEGQHVHYHPLFLDENFTMRIERLRPVGRLPGPTFCTEMNRVSRSPSLADFQQVAPPLPPWAVEQTRPPPSK</sequence>
<comment type="cofactor">
    <cofactor evidence="1">
        <name>FMN</name>
        <dbReference type="ChEBI" id="CHEBI:58210"/>
    </cofactor>
</comment>
<evidence type="ECO:0000256" key="4">
    <source>
        <dbReference type="ARBA" id="ARBA00038054"/>
    </source>
</evidence>
<protein>
    <submittedName>
        <fullName evidence="7">Flavin reductase like domain-containing protein</fullName>
    </submittedName>
</protein>
<dbReference type="STRING" id="1993.SAMN04489713_10934"/>
<evidence type="ECO:0000256" key="1">
    <source>
        <dbReference type="ARBA" id="ARBA00001917"/>
    </source>
</evidence>
<dbReference type="AlphaFoldDB" id="A0A1I5JKT3"/>
<feature type="region of interest" description="Disordered" evidence="5">
    <location>
        <begin position="149"/>
        <end position="170"/>
    </location>
</feature>
<name>A0A1I5JKT3_9ACTN</name>
<dbReference type="InterPro" id="IPR012349">
    <property type="entry name" value="Split_barrel_FMN-bd"/>
</dbReference>
<dbReference type="Proteomes" id="UP000183413">
    <property type="component" value="Unassembled WGS sequence"/>
</dbReference>
<feature type="domain" description="Flavin reductase like" evidence="6">
    <location>
        <begin position="3"/>
        <end position="107"/>
    </location>
</feature>
<organism evidence="7 8">
    <name type="scientific">Actinomadura madurae</name>
    <dbReference type="NCBI Taxonomy" id="1993"/>
    <lineage>
        <taxon>Bacteria</taxon>
        <taxon>Bacillati</taxon>
        <taxon>Actinomycetota</taxon>
        <taxon>Actinomycetes</taxon>
        <taxon>Streptosporangiales</taxon>
        <taxon>Thermomonosporaceae</taxon>
        <taxon>Actinomadura</taxon>
    </lineage>
</organism>
<dbReference type="SUPFAM" id="SSF50475">
    <property type="entry name" value="FMN-binding split barrel"/>
    <property type="match status" value="1"/>
</dbReference>
<dbReference type="EMBL" id="FOVH01000009">
    <property type="protein sequence ID" value="SFO73299.1"/>
    <property type="molecule type" value="Genomic_DNA"/>
</dbReference>
<gene>
    <name evidence="7" type="ORF">SAMN04489713_10934</name>
</gene>
<evidence type="ECO:0000256" key="3">
    <source>
        <dbReference type="ARBA" id="ARBA00022643"/>
    </source>
</evidence>
<dbReference type="InParanoid" id="A0A1I5JKT3"/>
<dbReference type="InterPro" id="IPR002563">
    <property type="entry name" value="Flavin_Rdtase-like_dom"/>
</dbReference>
<dbReference type="PANTHER" id="PTHR33798">
    <property type="entry name" value="FLAVOPROTEIN OXYGENASE"/>
    <property type="match status" value="1"/>
</dbReference>
<evidence type="ECO:0000313" key="8">
    <source>
        <dbReference type="Proteomes" id="UP000183413"/>
    </source>
</evidence>
<keyword evidence="2" id="KW-0285">Flavoprotein</keyword>
<accession>A0A1I5JKT3</accession>
<dbReference type="Gene3D" id="2.30.110.10">
    <property type="entry name" value="Electron Transport, Fmn-binding Protein, Chain A"/>
    <property type="match status" value="1"/>
</dbReference>
<dbReference type="GO" id="GO:0010181">
    <property type="term" value="F:FMN binding"/>
    <property type="evidence" value="ECO:0007669"/>
    <property type="project" value="InterPro"/>
</dbReference>
<evidence type="ECO:0000259" key="6">
    <source>
        <dbReference type="Pfam" id="PF01613"/>
    </source>
</evidence>
<evidence type="ECO:0000256" key="5">
    <source>
        <dbReference type="SAM" id="MobiDB-lite"/>
    </source>
</evidence>
<dbReference type="GO" id="GO:0016646">
    <property type="term" value="F:oxidoreductase activity, acting on the CH-NH group of donors, NAD or NADP as acceptor"/>
    <property type="evidence" value="ECO:0007669"/>
    <property type="project" value="UniProtKB-ARBA"/>
</dbReference>
<evidence type="ECO:0000313" key="7">
    <source>
        <dbReference type="EMBL" id="SFO73299.1"/>
    </source>
</evidence>
<reference evidence="7 8" key="1">
    <citation type="submission" date="2016-10" db="EMBL/GenBank/DDBJ databases">
        <authorList>
            <person name="de Groot N.N."/>
        </authorList>
    </citation>
    <scope>NUCLEOTIDE SEQUENCE [LARGE SCALE GENOMIC DNA]</scope>
    <source>
        <strain evidence="7 8">DSM 43067</strain>
    </source>
</reference>
<comment type="similarity">
    <text evidence="4">Belongs to the flavoredoxin family.</text>
</comment>
<dbReference type="PANTHER" id="PTHR33798:SF5">
    <property type="entry name" value="FLAVIN REDUCTASE LIKE DOMAIN-CONTAINING PROTEIN"/>
    <property type="match status" value="1"/>
</dbReference>